<dbReference type="Proteomes" id="UP001529510">
    <property type="component" value="Unassembled WGS sequence"/>
</dbReference>
<dbReference type="EMBL" id="JAMKFB020000015">
    <property type="protein sequence ID" value="KAL0174958.1"/>
    <property type="molecule type" value="Genomic_DNA"/>
</dbReference>
<protein>
    <submittedName>
        <fullName evidence="2">Uncharacterized protein</fullName>
    </submittedName>
</protein>
<feature type="region of interest" description="Disordered" evidence="1">
    <location>
        <begin position="20"/>
        <end position="60"/>
    </location>
</feature>
<feature type="compositionally biased region" description="Polar residues" evidence="1">
    <location>
        <begin position="49"/>
        <end position="58"/>
    </location>
</feature>
<feature type="non-terminal residue" evidence="2">
    <location>
        <position position="1"/>
    </location>
</feature>
<organism evidence="2 3">
    <name type="scientific">Cirrhinus mrigala</name>
    <name type="common">Mrigala</name>
    <dbReference type="NCBI Taxonomy" id="683832"/>
    <lineage>
        <taxon>Eukaryota</taxon>
        <taxon>Metazoa</taxon>
        <taxon>Chordata</taxon>
        <taxon>Craniata</taxon>
        <taxon>Vertebrata</taxon>
        <taxon>Euteleostomi</taxon>
        <taxon>Actinopterygii</taxon>
        <taxon>Neopterygii</taxon>
        <taxon>Teleostei</taxon>
        <taxon>Ostariophysi</taxon>
        <taxon>Cypriniformes</taxon>
        <taxon>Cyprinidae</taxon>
        <taxon>Labeoninae</taxon>
        <taxon>Labeonini</taxon>
        <taxon>Cirrhinus</taxon>
    </lineage>
</organism>
<evidence type="ECO:0000256" key="1">
    <source>
        <dbReference type="SAM" id="MobiDB-lite"/>
    </source>
</evidence>
<evidence type="ECO:0000313" key="2">
    <source>
        <dbReference type="EMBL" id="KAL0174958.1"/>
    </source>
</evidence>
<name>A0ABD0PLN3_CIRMR</name>
<accession>A0ABD0PLN3</accession>
<gene>
    <name evidence="2" type="ORF">M9458_030926</name>
</gene>
<feature type="non-terminal residue" evidence="2">
    <location>
        <position position="87"/>
    </location>
</feature>
<reference evidence="2 3" key="1">
    <citation type="submission" date="2024-05" db="EMBL/GenBank/DDBJ databases">
        <title>Genome sequencing and assembly of Indian major carp, Cirrhinus mrigala (Hamilton, 1822).</title>
        <authorList>
            <person name="Mohindra V."/>
            <person name="Chowdhury L.M."/>
            <person name="Lal K."/>
            <person name="Jena J.K."/>
        </authorList>
    </citation>
    <scope>NUCLEOTIDE SEQUENCE [LARGE SCALE GENOMIC DNA]</scope>
    <source>
        <strain evidence="2">CM1030</strain>
        <tissue evidence="2">Blood</tissue>
    </source>
</reference>
<dbReference type="AlphaFoldDB" id="A0ABD0PLN3"/>
<sequence>YDSDGWGPPLPVQTYLHQGLEDELEEEEERVPTPPIRGVASSPAAVSFGKQSTATLSPSPREEIQPMLQAHLDELTRAYQLDMAKQT</sequence>
<comment type="caution">
    <text evidence="2">The sequence shown here is derived from an EMBL/GenBank/DDBJ whole genome shotgun (WGS) entry which is preliminary data.</text>
</comment>
<evidence type="ECO:0000313" key="3">
    <source>
        <dbReference type="Proteomes" id="UP001529510"/>
    </source>
</evidence>
<keyword evidence="3" id="KW-1185">Reference proteome</keyword>
<proteinExistence type="predicted"/>